<feature type="region of interest" description="Disordered" evidence="1">
    <location>
        <begin position="1"/>
        <end position="58"/>
    </location>
</feature>
<dbReference type="OrthoDB" id="5373017at2759"/>
<gene>
    <name evidence="2" type="ORF">L207DRAFT_515073</name>
</gene>
<dbReference type="Proteomes" id="UP000235786">
    <property type="component" value="Unassembled WGS sequence"/>
</dbReference>
<protein>
    <submittedName>
        <fullName evidence="2">Uncharacterized protein</fullName>
    </submittedName>
</protein>
<name>A0A2J6RDE9_HYAVF</name>
<dbReference type="STRING" id="1149755.A0A2J6RDE9"/>
<evidence type="ECO:0000256" key="1">
    <source>
        <dbReference type="SAM" id="MobiDB-lite"/>
    </source>
</evidence>
<sequence length="197" mass="21869">MVTNERQRLYAIETRQEKRKAGEKTNSKRKRDQTSATPSEGTPTRKQGHQGILPFPADVDPELDEYHYNVEEAYPIEGGGEISTSQTGHAVAKEFSLGQPDGTGLRYHLNILQDGKRIKSPFILTPSSCPGFASLVQYIHTLLDDIGQKPNNVKVLCPNGLMEVNSEESWEEAIAIIKVNDWMDGDVRCVVEVMGGL</sequence>
<reference evidence="2 3" key="1">
    <citation type="submission" date="2016-04" db="EMBL/GenBank/DDBJ databases">
        <title>A degradative enzymes factory behind the ericoid mycorrhizal symbiosis.</title>
        <authorList>
            <consortium name="DOE Joint Genome Institute"/>
            <person name="Martino E."/>
            <person name="Morin E."/>
            <person name="Grelet G."/>
            <person name="Kuo A."/>
            <person name="Kohler A."/>
            <person name="Daghino S."/>
            <person name="Barry K."/>
            <person name="Choi C."/>
            <person name="Cichocki N."/>
            <person name="Clum A."/>
            <person name="Copeland A."/>
            <person name="Hainaut M."/>
            <person name="Haridas S."/>
            <person name="Labutti K."/>
            <person name="Lindquist E."/>
            <person name="Lipzen A."/>
            <person name="Khouja H.-R."/>
            <person name="Murat C."/>
            <person name="Ohm R."/>
            <person name="Olson A."/>
            <person name="Spatafora J."/>
            <person name="Veneault-Fourrey C."/>
            <person name="Henrissat B."/>
            <person name="Grigoriev I."/>
            <person name="Martin F."/>
            <person name="Perotto S."/>
        </authorList>
    </citation>
    <scope>NUCLEOTIDE SEQUENCE [LARGE SCALE GENOMIC DNA]</scope>
    <source>
        <strain evidence="2 3">F</strain>
    </source>
</reference>
<evidence type="ECO:0000313" key="2">
    <source>
        <dbReference type="EMBL" id="PMD36550.1"/>
    </source>
</evidence>
<organism evidence="2 3">
    <name type="scientific">Hyaloscypha variabilis (strain UAMH 11265 / GT02V1 / F)</name>
    <name type="common">Meliniomyces variabilis</name>
    <dbReference type="NCBI Taxonomy" id="1149755"/>
    <lineage>
        <taxon>Eukaryota</taxon>
        <taxon>Fungi</taxon>
        <taxon>Dikarya</taxon>
        <taxon>Ascomycota</taxon>
        <taxon>Pezizomycotina</taxon>
        <taxon>Leotiomycetes</taxon>
        <taxon>Helotiales</taxon>
        <taxon>Hyaloscyphaceae</taxon>
        <taxon>Hyaloscypha</taxon>
        <taxon>Hyaloscypha variabilis</taxon>
    </lineage>
</organism>
<evidence type="ECO:0000313" key="3">
    <source>
        <dbReference type="Proteomes" id="UP000235786"/>
    </source>
</evidence>
<dbReference type="EMBL" id="KZ613950">
    <property type="protein sequence ID" value="PMD36550.1"/>
    <property type="molecule type" value="Genomic_DNA"/>
</dbReference>
<proteinExistence type="predicted"/>
<feature type="compositionally biased region" description="Polar residues" evidence="1">
    <location>
        <begin position="34"/>
        <end position="45"/>
    </location>
</feature>
<feature type="compositionally biased region" description="Basic and acidic residues" evidence="1">
    <location>
        <begin position="1"/>
        <end position="26"/>
    </location>
</feature>
<keyword evidence="3" id="KW-1185">Reference proteome</keyword>
<accession>A0A2J6RDE9</accession>
<dbReference type="AlphaFoldDB" id="A0A2J6RDE9"/>